<name>A0AAE7DQ64_AERME</name>
<accession>A0AAE7DQ64</accession>
<dbReference type="AlphaFoldDB" id="A0AAE7DQ64"/>
<dbReference type="RefSeq" id="WP_103261334.1">
    <property type="nucleotide sequence ID" value="NZ_CP038444.1"/>
</dbReference>
<evidence type="ECO:0000259" key="1">
    <source>
        <dbReference type="Pfam" id="PF09722"/>
    </source>
</evidence>
<proteinExistence type="predicted"/>
<reference evidence="2 3" key="1">
    <citation type="submission" date="2019-03" db="EMBL/GenBank/DDBJ databases">
        <title>Novel transposon Tn6433 accelerates the dissemination of tet(E) in Aeromonas from aerobic biofilm under oxytetracycline stress.</title>
        <authorList>
            <person name="Shi Y."/>
            <person name="Tian Z."/>
            <person name="Zhang Y."/>
            <person name="Zhang H."/>
            <person name="Yang M."/>
        </authorList>
    </citation>
    <scope>NUCLEOTIDE SEQUENCE [LARGE SCALE GENOMIC DNA]</scope>
    <source>
        <strain evidence="2 3">T5-8</strain>
    </source>
</reference>
<sequence length="143" mass="15648">MDQTIAVLSIEPLGLWLYADGKKHFLEFRHFPWFSGAPVASVFSVEPLGDDGVRWPDLDIDLHLASIQGPARHPLISQDPPVAPAVMAAAIALHDGNASRALRWLQKPAIALGGRRPVDYQDSPEHIQAVLDLIGRIEHGVLN</sequence>
<dbReference type="InterPro" id="IPR024467">
    <property type="entry name" value="Xre/MbcA/ParS-like_toxin-bd"/>
</dbReference>
<evidence type="ECO:0000313" key="2">
    <source>
        <dbReference type="EMBL" id="QJT30436.1"/>
    </source>
</evidence>
<evidence type="ECO:0000313" key="3">
    <source>
        <dbReference type="Proteomes" id="UP000502006"/>
    </source>
</evidence>
<dbReference type="InterPro" id="IPR018841">
    <property type="entry name" value="DUF2442"/>
</dbReference>
<dbReference type="EMBL" id="CP038444">
    <property type="protein sequence ID" value="QJT30436.1"/>
    <property type="molecule type" value="Genomic_DNA"/>
</dbReference>
<dbReference type="Pfam" id="PF09722">
    <property type="entry name" value="Xre_MbcA_ParS_C"/>
    <property type="match status" value="1"/>
</dbReference>
<dbReference type="Pfam" id="PF10387">
    <property type="entry name" value="DUF2442"/>
    <property type="match status" value="1"/>
</dbReference>
<organism evidence="2 3">
    <name type="scientific">Aeromonas media</name>
    <dbReference type="NCBI Taxonomy" id="651"/>
    <lineage>
        <taxon>Bacteria</taxon>
        <taxon>Pseudomonadati</taxon>
        <taxon>Pseudomonadota</taxon>
        <taxon>Gammaproteobacteria</taxon>
        <taxon>Aeromonadales</taxon>
        <taxon>Aeromonadaceae</taxon>
        <taxon>Aeromonas</taxon>
    </lineage>
</organism>
<gene>
    <name evidence="2" type="ORF">E4186_09745</name>
</gene>
<feature type="domain" description="Antitoxin Xre/MbcA/ParS-like toxin-binding" evidence="1">
    <location>
        <begin position="90"/>
        <end position="140"/>
    </location>
</feature>
<dbReference type="Proteomes" id="UP000502006">
    <property type="component" value="Chromosome"/>
</dbReference>
<protein>
    <submittedName>
        <fullName evidence="2">DUF2384 domain-containing protein</fullName>
    </submittedName>
</protein>